<feature type="compositionally biased region" description="Basic and acidic residues" evidence="3">
    <location>
        <begin position="413"/>
        <end position="435"/>
    </location>
</feature>
<accession>A0A164ZG72</accession>
<dbReference type="Proteomes" id="UP000076722">
    <property type="component" value="Unassembled WGS sequence"/>
</dbReference>
<keyword evidence="1 2" id="KW-0103">Bromodomain</keyword>
<protein>
    <recommendedName>
        <fullName evidence="4">Bromo domain-containing protein</fullName>
    </recommendedName>
</protein>
<feature type="compositionally biased region" description="Polar residues" evidence="3">
    <location>
        <begin position="475"/>
        <end position="489"/>
    </location>
</feature>
<evidence type="ECO:0000313" key="5">
    <source>
        <dbReference type="EMBL" id="KZS97698.1"/>
    </source>
</evidence>
<dbReference type="EMBL" id="KV419396">
    <property type="protein sequence ID" value="KZS97698.1"/>
    <property type="molecule type" value="Genomic_DNA"/>
</dbReference>
<dbReference type="GO" id="GO:0006325">
    <property type="term" value="P:chromatin organization"/>
    <property type="evidence" value="ECO:0007669"/>
    <property type="project" value="UniProtKB-ARBA"/>
</dbReference>
<feature type="region of interest" description="Disordered" evidence="3">
    <location>
        <begin position="87"/>
        <end position="372"/>
    </location>
</feature>
<dbReference type="PRINTS" id="PR00503">
    <property type="entry name" value="BROMODOMAIN"/>
</dbReference>
<organism evidence="5 6">
    <name type="scientific">Sistotremastrum niveocremeum HHB9708</name>
    <dbReference type="NCBI Taxonomy" id="1314777"/>
    <lineage>
        <taxon>Eukaryota</taxon>
        <taxon>Fungi</taxon>
        <taxon>Dikarya</taxon>
        <taxon>Basidiomycota</taxon>
        <taxon>Agaricomycotina</taxon>
        <taxon>Agaricomycetes</taxon>
        <taxon>Sistotremastrales</taxon>
        <taxon>Sistotremastraceae</taxon>
        <taxon>Sertulicium</taxon>
        <taxon>Sertulicium niveocremeum</taxon>
    </lineage>
</organism>
<proteinExistence type="predicted"/>
<dbReference type="PANTHER" id="PTHR15398:SF4">
    <property type="entry name" value="BROMODOMAIN-CONTAINING PROTEIN 8 ISOFORM X1"/>
    <property type="match status" value="1"/>
</dbReference>
<sequence>MKLCSHIYEQLMASCGLQITEEGRKPRARVHLRLAQIQYQDHVTELKELIFAEEAKFRNLASEIDDIRSGLWDDNIKAELHVAPSDSMDIVPSKPLVPEEETPLRELPPPPPPHEESPLAQEPDELQDVDMETSPEPKEPALSPDTRPILQEIDHRPKTMSPPAPLSSRSASKTPAPTHRELSPQAPKSPSPVPDRHTEEPPTVAVNEPLLEVQPEKDGFDGDSPLPELSDEHQSPEHIAQPQQKSPSPTLSRTDAVVAAEEVEDLAHVKEESELEAQTEMLLSEEVPEELEEPEQVPAAPEESLPAMSPKPESEKGSVKDVVVRRSRRLRVSPSSARSVPPASATVESERTASPPAEPMSTSKRVSEYQNQRRLKLRLPRLHRLAALPENLSHVGLRADVLIAEEDASPHPQESKSTRNRHVAEAEEESKKTTELKSPTGRKRKASEAGMTPSEKTRNTPRDDSEAAEEEKGLGTTSKRSRTAGSSSGLPPGKRFYNMINMVHTQISQHRNGNIFHNPIKDSEAPDYHDIVKRPMDLKTLRLRAKDGTVNDSRHYQRDLYLMFLNAMMYNRPTSEIYKMTEEMLSDTEGFILTFRQTEGWQNN</sequence>
<dbReference type="Pfam" id="PF00439">
    <property type="entry name" value="Bromodomain"/>
    <property type="match status" value="1"/>
</dbReference>
<dbReference type="PANTHER" id="PTHR15398">
    <property type="entry name" value="BROMODOMAIN-CONTAINING PROTEIN 8"/>
    <property type="match status" value="1"/>
</dbReference>
<feature type="compositionally biased region" description="Acidic residues" evidence="3">
    <location>
        <begin position="122"/>
        <end position="133"/>
    </location>
</feature>
<gene>
    <name evidence="5" type="ORF">SISNIDRAFT_522148</name>
</gene>
<feature type="region of interest" description="Disordered" evidence="3">
    <location>
        <begin position="406"/>
        <end position="496"/>
    </location>
</feature>
<keyword evidence="6" id="KW-1185">Reference proteome</keyword>
<dbReference type="OrthoDB" id="1742084at2759"/>
<dbReference type="InterPro" id="IPR036427">
    <property type="entry name" value="Bromodomain-like_sf"/>
</dbReference>
<dbReference type="SUPFAM" id="SSF47370">
    <property type="entry name" value="Bromodomain"/>
    <property type="match status" value="1"/>
</dbReference>
<evidence type="ECO:0000256" key="3">
    <source>
        <dbReference type="SAM" id="MobiDB-lite"/>
    </source>
</evidence>
<feature type="compositionally biased region" description="Acidic residues" evidence="3">
    <location>
        <begin position="286"/>
        <end position="295"/>
    </location>
</feature>
<evidence type="ECO:0000313" key="6">
    <source>
        <dbReference type="Proteomes" id="UP000076722"/>
    </source>
</evidence>
<dbReference type="Gene3D" id="1.20.920.10">
    <property type="entry name" value="Bromodomain-like"/>
    <property type="match status" value="1"/>
</dbReference>
<feature type="compositionally biased region" description="Polar residues" evidence="3">
    <location>
        <begin position="241"/>
        <end position="253"/>
    </location>
</feature>
<dbReference type="GO" id="GO:0035267">
    <property type="term" value="C:NuA4 histone acetyltransferase complex"/>
    <property type="evidence" value="ECO:0007669"/>
    <property type="project" value="TreeGrafter"/>
</dbReference>
<feature type="compositionally biased region" description="Basic and acidic residues" evidence="3">
    <location>
        <begin position="312"/>
        <end position="324"/>
    </location>
</feature>
<dbReference type="SMART" id="SM00297">
    <property type="entry name" value="BROMO"/>
    <property type="match status" value="1"/>
</dbReference>
<evidence type="ECO:0000256" key="1">
    <source>
        <dbReference type="ARBA" id="ARBA00023117"/>
    </source>
</evidence>
<evidence type="ECO:0000256" key="2">
    <source>
        <dbReference type="PROSITE-ProRule" id="PRU00035"/>
    </source>
</evidence>
<dbReference type="AlphaFoldDB" id="A0A164ZG72"/>
<dbReference type="PROSITE" id="PS50014">
    <property type="entry name" value="BROMODOMAIN_2"/>
    <property type="match status" value="1"/>
</dbReference>
<feature type="compositionally biased region" description="Polar residues" evidence="3">
    <location>
        <begin position="360"/>
        <end position="372"/>
    </location>
</feature>
<feature type="compositionally biased region" description="Low complexity" evidence="3">
    <location>
        <begin position="332"/>
        <end position="347"/>
    </location>
</feature>
<evidence type="ECO:0000259" key="4">
    <source>
        <dbReference type="PROSITE" id="PS50014"/>
    </source>
</evidence>
<dbReference type="STRING" id="1314777.A0A164ZG72"/>
<reference evidence="5 6" key="1">
    <citation type="journal article" date="2016" name="Mol. Biol. Evol.">
        <title>Comparative Genomics of Early-Diverging Mushroom-Forming Fungi Provides Insights into the Origins of Lignocellulose Decay Capabilities.</title>
        <authorList>
            <person name="Nagy L.G."/>
            <person name="Riley R."/>
            <person name="Tritt A."/>
            <person name="Adam C."/>
            <person name="Daum C."/>
            <person name="Floudas D."/>
            <person name="Sun H."/>
            <person name="Yadav J.S."/>
            <person name="Pangilinan J."/>
            <person name="Larsson K.H."/>
            <person name="Matsuura K."/>
            <person name="Barry K."/>
            <person name="Labutti K."/>
            <person name="Kuo R."/>
            <person name="Ohm R.A."/>
            <person name="Bhattacharya S.S."/>
            <person name="Shirouzu T."/>
            <person name="Yoshinaga Y."/>
            <person name="Martin F.M."/>
            <person name="Grigoriev I.V."/>
            <person name="Hibbett D.S."/>
        </authorList>
    </citation>
    <scope>NUCLEOTIDE SEQUENCE [LARGE SCALE GENOMIC DNA]</scope>
    <source>
        <strain evidence="5 6">HHB9708</strain>
    </source>
</reference>
<feature type="domain" description="Bromo" evidence="4">
    <location>
        <begin position="508"/>
        <end position="578"/>
    </location>
</feature>
<feature type="compositionally biased region" description="Basic and acidic residues" evidence="3">
    <location>
        <begin position="455"/>
        <end position="473"/>
    </location>
</feature>
<name>A0A164ZG72_9AGAM</name>
<dbReference type="InterPro" id="IPR001487">
    <property type="entry name" value="Bromodomain"/>
</dbReference>